<accession>A0A0L0SFY3</accession>
<dbReference type="PANTHER" id="PTHR15510:SF5">
    <property type="entry name" value="SPERM-ASSOCIATED ANTIGEN 8"/>
    <property type="match status" value="1"/>
</dbReference>
<dbReference type="GO" id="GO:0008017">
    <property type="term" value="F:microtubule binding"/>
    <property type="evidence" value="ECO:0007669"/>
    <property type="project" value="InterPro"/>
</dbReference>
<sequence>MFLKDTPWNQHGGVGATLLHNWVEERAVGADRIIKERAVPYISERGHADILTQDAHEDPKTKFVTVSRIAYKPSDPASAKRRGSPGAPGKLKTLKERAWTLEAVAQLQPKTVAHPPTFESTTAASYFSSDFEPALSPTRRPPAAAQAPTGILEVPITFWSHGAARGGHTVYGSTPHGLHPESRVRTCIVGHSAVPGSVVDAKPALVHVAGRTASFGRHVDFSTPIAENVKTPDRP</sequence>
<dbReference type="GO" id="GO:0045944">
    <property type="term" value="P:positive regulation of transcription by RNA polymerase II"/>
    <property type="evidence" value="ECO:0007669"/>
    <property type="project" value="TreeGrafter"/>
</dbReference>
<dbReference type="PANTHER" id="PTHR15510">
    <property type="entry name" value="SPERM-ASSOCIATED ANTIGEN 8"/>
    <property type="match status" value="1"/>
</dbReference>
<evidence type="ECO:0000313" key="2">
    <source>
        <dbReference type="Proteomes" id="UP000054350"/>
    </source>
</evidence>
<dbReference type="eggNOG" id="ENOG502T751">
    <property type="taxonomic scope" value="Eukaryota"/>
</dbReference>
<proteinExistence type="predicted"/>
<protein>
    <submittedName>
        <fullName evidence="1">Uncharacterized protein</fullName>
    </submittedName>
</protein>
<dbReference type="GO" id="GO:0005737">
    <property type="term" value="C:cytoplasm"/>
    <property type="evidence" value="ECO:0007669"/>
    <property type="project" value="TreeGrafter"/>
</dbReference>
<organism evidence="1 2">
    <name type="scientific">Allomyces macrogynus (strain ATCC 38327)</name>
    <name type="common">Allomyces javanicus var. macrogynus</name>
    <dbReference type="NCBI Taxonomy" id="578462"/>
    <lineage>
        <taxon>Eukaryota</taxon>
        <taxon>Fungi</taxon>
        <taxon>Fungi incertae sedis</taxon>
        <taxon>Blastocladiomycota</taxon>
        <taxon>Blastocladiomycetes</taxon>
        <taxon>Blastocladiales</taxon>
        <taxon>Blastocladiaceae</taxon>
        <taxon>Allomyces</taxon>
    </lineage>
</organism>
<name>A0A0L0SFY3_ALLM3</name>
<dbReference type="AlphaFoldDB" id="A0A0L0SFY3"/>
<dbReference type="InterPro" id="IPR026124">
    <property type="entry name" value="Sperm-assoc_Ag8"/>
</dbReference>
<gene>
    <name evidence="1" type="ORF">AMAG_06252</name>
</gene>
<dbReference type="OrthoDB" id="2120499at2759"/>
<dbReference type="VEuPathDB" id="FungiDB:AMAG_06252"/>
<evidence type="ECO:0000313" key="1">
    <source>
        <dbReference type="EMBL" id="KNE61423.1"/>
    </source>
</evidence>
<reference evidence="1 2" key="2">
    <citation type="submission" date="2009-11" db="EMBL/GenBank/DDBJ databases">
        <title>The Genome Sequence of Allomyces macrogynus strain ATCC 38327.</title>
        <authorList>
            <consortium name="The Broad Institute Genome Sequencing Platform"/>
            <person name="Russ C."/>
            <person name="Cuomo C."/>
            <person name="Shea T."/>
            <person name="Young S.K."/>
            <person name="Zeng Q."/>
            <person name="Koehrsen M."/>
            <person name="Haas B."/>
            <person name="Borodovsky M."/>
            <person name="Guigo R."/>
            <person name="Alvarado L."/>
            <person name="Berlin A."/>
            <person name="Borenstein D."/>
            <person name="Chen Z."/>
            <person name="Engels R."/>
            <person name="Freedman E."/>
            <person name="Gellesch M."/>
            <person name="Goldberg J."/>
            <person name="Griggs A."/>
            <person name="Gujja S."/>
            <person name="Heiman D."/>
            <person name="Hepburn T."/>
            <person name="Howarth C."/>
            <person name="Jen D."/>
            <person name="Larson L."/>
            <person name="Lewis B."/>
            <person name="Mehta T."/>
            <person name="Park D."/>
            <person name="Pearson M."/>
            <person name="Roberts A."/>
            <person name="Saif S."/>
            <person name="Shenoy N."/>
            <person name="Sisk P."/>
            <person name="Stolte C."/>
            <person name="Sykes S."/>
            <person name="Walk T."/>
            <person name="White J."/>
            <person name="Yandava C."/>
            <person name="Burger G."/>
            <person name="Gray M.W."/>
            <person name="Holland P.W.H."/>
            <person name="King N."/>
            <person name="Lang F.B.F."/>
            <person name="Roger A.J."/>
            <person name="Ruiz-Trillo I."/>
            <person name="Lander E."/>
            <person name="Nusbaum C."/>
        </authorList>
    </citation>
    <scope>NUCLEOTIDE SEQUENCE [LARGE SCALE GENOMIC DNA]</scope>
    <source>
        <strain evidence="1 2">ATCC 38327</strain>
    </source>
</reference>
<dbReference type="EMBL" id="GG745338">
    <property type="protein sequence ID" value="KNE61423.1"/>
    <property type="molecule type" value="Genomic_DNA"/>
</dbReference>
<keyword evidence="2" id="KW-1185">Reference proteome</keyword>
<reference evidence="1 2" key="1">
    <citation type="submission" date="2009-11" db="EMBL/GenBank/DDBJ databases">
        <title>Annotation of Allomyces macrogynus ATCC 38327.</title>
        <authorList>
            <consortium name="The Broad Institute Genome Sequencing Platform"/>
            <person name="Russ C."/>
            <person name="Cuomo C."/>
            <person name="Burger G."/>
            <person name="Gray M.W."/>
            <person name="Holland P.W.H."/>
            <person name="King N."/>
            <person name="Lang F.B.F."/>
            <person name="Roger A.J."/>
            <person name="Ruiz-Trillo I."/>
            <person name="Young S.K."/>
            <person name="Zeng Q."/>
            <person name="Gargeya S."/>
            <person name="Fitzgerald M."/>
            <person name="Haas B."/>
            <person name="Abouelleil A."/>
            <person name="Alvarado L."/>
            <person name="Arachchi H.M."/>
            <person name="Berlin A."/>
            <person name="Chapman S.B."/>
            <person name="Gearin G."/>
            <person name="Goldberg J."/>
            <person name="Griggs A."/>
            <person name="Gujja S."/>
            <person name="Hansen M."/>
            <person name="Heiman D."/>
            <person name="Howarth C."/>
            <person name="Larimer J."/>
            <person name="Lui A."/>
            <person name="MacDonald P.J.P."/>
            <person name="McCowen C."/>
            <person name="Montmayeur A."/>
            <person name="Murphy C."/>
            <person name="Neiman D."/>
            <person name="Pearson M."/>
            <person name="Priest M."/>
            <person name="Roberts A."/>
            <person name="Saif S."/>
            <person name="Shea T."/>
            <person name="Sisk P."/>
            <person name="Stolte C."/>
            <person name="Sykes S."/>
            <person name="Wortman J."/>
            <person name="Nusbaum C."/>
            <person name="Birren B."/>
        </authorList>
    </citation>
    <scope>NUCLEOTIDE SEQUENCE [LARGE SCALE GENOMIC DNA]</scope>
    <source>
        <strain evidence="1 2">ATCC 38327</strain>
    </source>
</reference>
<dbReference type="Proteomes" id="UP000054350">
    <property type="component" value="Unassembled WGS sequence"/>
</dbReference>
<dbReference type="GO" id="GO:0005634">
    <property type="term" value="C:nucleus"/>
    <property type="evidence" value="ECO:0007669"/>
    <property type="project" value="TreeGrafter"/>
</dbReference>